<reference evidence="2" key="1">
    <citation type="journal article" date="2020" name="Stud. Mycol.">
        <title>101 Dothideomycetes genomes: a test case for predicting lifestyles and emergence of pathogens.</title>
        <authorList>
            <person name="Haridas S."/>
            <person name="Albert R."/>
            <person name="Binder M."/>
            <person name="Bloem J."/>
            <person name="Labutti K."/>
            <person name="Salamov A."/>
            <person name="Andreopoulos B."/>
            <person name="Baker S."/>
            <person name="Barry K."/>
            <person name="Bills G."/>
            <person name="Bluhm B."/>
            <person name="Cannon C."/>
            <person name="Castanera R."/>
            <person name="Culley D."/>
            <person name="Daum C."/>
            <person name="Ezra D."/>
            <person name="Gonzalez J."/>
            <person name="Henrissat B."/>
            <person name="Kuo A."/>
            <person name="Liang C."/>
            <person name="Lipzen A."/>
            <person name="Lutzoni F."/>
            <person name="Magnuson J."/>
            <person name="Mondo S."/>
            <person name="Nolan M."/>
            <person name="Ohm R."/>
            <person name="Pangilinan J."/>
            <person name="Park H.-J."/>
            <person name="Ramirez L."/>
            <person name="Alfaro M."/>
            <person name="Sun H."/>
            <person name="Tritt A."/>
            <person name="Yoshinaga Y."/>
            <person name="Zwiers L.-H."/>
            <person name="Turgeon B."/>
            <person name="Goodwin S."/>
            <person name="Spatafora J."/>
            <person name="Crous P."/>
            <person name="Grigoriev I."/>
        </authorList>
    </citation>
    <scope>NUCLEOTIDE SEQUENCE</scope>
    <source>
        <strain evidence="2">ATCC 36951</strain>
    </source>
</reference>
<dbReference type="AlphaFoldDB" id="A0A6A6C3V0"/>
<name>A0A6A6C3V0_ZASCE</name>
<evidence type="ECO:0000256" key="1">
    <source>
        <dbReference type="SAM" id="MobiDB-lite"/>
    </source>
</evidence>
<evidence type="ECO:0000313" key="2">
    <source>
        <dbReference type="EMBL" id="KAF2161603.1"/>
    </source>
</evidence>
<accession>A0A6A6C3V0</accession>
<proteinExistence type="predicted"/>
<sequence>MARISRDTAGTEEEERFQGPEGLYIATLQEEPATDKHACTNTSYTPVPTHSTRLYQHILHSCNHDALVALSFIVLRTFIIGMLLRRGKVFSSAWILDVSSACSCADEERIKQECV</sequence>
<feature type="region of interest" description="Disordered" evidence="1">
    <location>
        <begin position="1"/>
        <end position="21"/>
    </location>
</feature>
<dbReference type="RefSeq" id="XP_033662492.1">
    <property type="nucleotide sequence ID" value="XM_033814056.1"/>
</dbReference>
<organism evidence="2 3">
    <name type="scientific">Zasmidium cellare ATCC 36951</name>
    <dbReference type="NCBI Taxonomy" id="1080233"/>
    <lineage>
        <taxon>Eukaryota</taxon>
        <taxon>Fungi</taxon>
        <taxon>Dikarya</taxon>
        <taxon>Ascomycota</taxon>
        <taxon>Pezizomycotina</taxon>
        <taxon>Dothideomycetes</taxon>
        <taxon>Dothideomycetidae</taxon>
        <taxon>Mycosphaerellales</taxon>
        <taxon>Mycosphaerellaceae</taxon>
        <taxon>Zasmidium</taxon>
    </lineage>
</organism>
<keyword evidence="3" id="KW-1185">Reference proteome</keyword>
<dbReference type="Proteomes" id="UP000799537">
    <property type="component" value="Unassembled WGS sequence"/>
</dbReference>
<protein>
    <submittedName>
        <fullName evidence="2">Uncharacterized protein</fullName>
    </submittedName>
</protein>
<gene>
    <name evidence="2" type="ORF">M409DRAFT_58993</name>
</gene>
<evidence type="ECO:0000313" key="3">
    <source>
        <dbReference type="Proteomes" id="UP000799537"/>
    </source>
</evidence>
<dbReference type="GeneID" id="54567328"/>
<dbReference type="EMBL" id="ML993618">
    <property type="protein sequence ID" value="KAF2161603.1"/>
    <property type="molecule type" value="Genomic_DNA"/>
</dbReference>